<dbReference type="GO" id="GO:0051301">
    <property type="term" value="P:cell division"/>
    <property type="evidence" value="ECO:0007669"/>
    <property type="project" value="UniProtKB-KW"/>
</dbReference>
<evidence type="ECO:0000256" key="5">
    <source>
        <dbReference type="SAM" id="Coils"/>
    </source>
</evidence>
<reference evidence="8 9" key="1">
    <citation type="submission" date="2016-02" db="EMBL/GenBank/DDBJ databases">
        <title>Genome analysis of coral dinoflagellate symbionts highlights evolutionary adaptations to a symbiotic lifestyle.</title>
        <authorList>
            <person name="Aranda M."/>
            <person name="Li Y."/>
            <person name="Liew Y.J."/>
            <person name="Baumgarten S."/>
            <person name="Simakov O."/>
            <person name="Wilson M."/>
            <person name="Piel J."/>
            <person name="Ashoor H."/>
            <person name="Bougouffa S."/>
            <person name="Bajic V.B."/>
            <person name="Ryu T."/>
            <person name="Ravasi T."/>
            <person name="Bayer T."/>
            <person name="Micklem G."/>
            <person name="Kim H."/>
            <person name="Bhak J."/>
            <person name="Lajeunesse T.C."/>
            <person name="Voolstra C.R."/>
        </authorList>
    </citation>
    <scope>NUCLEOTIDE SEQUENCE [LARGE SCALE GENOMIC DNA]</scope>
    <source>
        <strain evidence="8 9">CCMP2467</strain>
    </source>
</reference>
<evidence type="ECO:0000256" key="6">
    <source>
        <dbReference type="SAM" id="MobiDB-lite"/>
    </source>
</evidence>
<feature type="compositionally biased region" description="Basic and acidic residues" evidence="6">
    <location>
        <begin position="942"/>
        <end position="952"/>
    </location>
</feature>
<sequence>MLAAIFAMLVVGSFADESMQALAADDESVAINLLQHKGTAQAEADDVEEMVDAEMAVEMSAPGAAFLEEGEGRFRIVSGMISSLLRAEESGIMPLAAEVLGDHSAARSTVQTPVEALAVSNPEVPYAADQVFIAAGGSVAWPCACELRLAWASFFDCVWISGFENGSLSCLEPYLGACSEVKAEGAQPGATRFDFNALEATRGRLQVLQTQLAELSSGVAQAEAAKAAVEEEARRLEAKENDNQLCLREFEVEVQARQQELGESVAAAARLPTAEALSEEEQRLRERLVTVEEGVSNMTMVRFLLNHGFEVNFTDRWNETARYWLVKRPQEAAQYRESALSQQLQSFKAELTMIEWALEVFGFLTEETRSNALAFQGRRVQGVPQRARECEVEVQILRKRAEEIEKRQEALQEKRELERNQEQAERQLATLSAELAVAHEARFELLRKSVLEDIALPFGGPPREAKNAAKKLSAALVADLDAPLDLGKSSPAEAAAELRVDFSKLPQAKRKAATGGPATKLLEDEYRAELRRLAVDLEQLKPNLKAIAQLEAIDQEALHAEREAGQESIKRLIVEKIVGLKPGRREKFMGCFRKVQDEIQHVYKRAKDMFDTSYQLWLKRRCSPFTRYLASCLTGHLTPRFLWPSMGGAGDASLAALQAENAELKKQLSSKVWTMTLATVLELEKRAMEGSTNAERVTLPYRIASLERSVFGSTASEDDLNKIASLQTDYLQLQKDYESLADEYQELKDRPPQVIESSASVKMLEEQVQKLQERYQAVQQKMSKLRVQHLELETQHSQLQAEHEKLKEEAAKAHKHQSAQVGRLRREHEKLAEELQQVRGAYAEAQAQLEKLRKEHSALLKDAAKQRDLASEMARLKGEYQELMQEFQQLQDDHDQLQEKNNRFRSTWNGAWGAEEADDKNLLTLPPLPSPSSRCHTPNNMEKSHGLSKSEPKIPGLQETKEARSPSSLLEPAGPLKVEHLKTRLMEIKGRVLYCNDKWQEQHIEKPQETKPRRMELEVFDVS</sequence>
<dbReference type="PANTHER" id="PTHR18937">
    <property type="entry name" value="STRUCTURAL MAINTENANCE OF CHROMOSOMES SMC FAMILY MEMBER"/>
    <property type="match status" value="1"/>
</dbReference>
<dbReference type="GO" id="GO:0005634">
    <property type="term" value="C:nucleus"/>
    <property type="evidence" value="ECO:0007669"/>
    <property type="project" value="TreeGrafter"/>
</dbReference>
<keyword evidence="7" id="KW-0732">Signal</keyword>
<keyword evidence="1" id="KW-0132">Cell division</keyword>
<evidence type="ECO:0000256" key="1">
    <source>
        <dbReference type="ARBA" id="ARBA00022618"/>
    </source>
</evidence>
<accession>A0A1Q9D9R4</accession>
<evidence type="ECO:0000256" key="3">
    <source>
        <dbReference type="ARBA" id="ARBA00023242"/>
    </source>
</evidence>
<feature type="coiled-coil region" evidence="5">
    <location>
        <begin position="205"/>
        <end position="249"/>
    </location>
</feature>
<proteinExistence type="predicted"/>
<dbReference type="PANTHER" id="PTHR18937:SF12">
    <property type="entry name" value="STRUCTURAL MAINTENANCE OF CHROMOSOMES PROTEIN"/>
    <property type="match status" value="1"/>
</dbReference>
<dbReference type="Gene3D" id="1.20.5.1700">
    <property type="match status" value="1"/>
</dbReference>
<dbReference type="OrthoDB" id="436617at2759"/>
<evidence type="ECO:0000256" key="4">
    <source>
        <dbReference type="ARBA" id="ARBA00023306"/>
    </source>
</evidence>
<keyword evidence="2" id="KW-0498">Mitosis</keyword>
<name>A0A1Q9D9R4_SYMMI</name>
<feature type="chain" id="PRO_5013226212" evidence="7">
    <location>
        <begin position="16"/>
        <end position="1023"/>
    </location>
</feature>
<dbReference type="GO" id="GO:0003677">
    <property type="term" value="F:DNA binding"/>
    <property type="evidence" value="ECO:0007669"/>
    <property type="project" value="TreeGrafter"/>
</dbReference>
<feature type="signal peptide" evidence="7">
    <location>
        <begin position="1"/>
        <end position="15"/>
    </location>
</feature>
<feature type="coiled-coil region" evidence="5">
    <location>
        <begin position="387"/>
        <end position="441"/>
    </location>
</feature>
<dbReference type="AlphaFoldDB" id="A0A1Q9D9R4"/>
<keyword evidence="5" id="KW-0175">Coiled coil</keyword>
<evidence type="ECO:0000256" key="2">
    <source>
        <dbReference type="ARBA" id="ARBA00022776"/>
    </source>
</evidence>
<gene>
    <name evidence="8" type="ORF">AK812_SmicGene26308</name>
</gene>
<dbReference type="Proteomes" id="UP000186817">
    <property type="component" value="Unassembled WGS sequence"/>
</dbReference>
<feature type="coiled-coil region" evidence="5">
    <location>
        <begin position="723"/>
        <end position="907"/>
    </location>
</feature>
<keyword evidence="4" id="KW-0131">Cell cycle</keyword>
<dbReference type="GO" id="GO:0007062">
    <property type="term" value="P:sister chromatid cohesion"/>
    <property type="evidence" value="ECO:0007669"/>
    <property type="project" value="TreeGrafter"/>
</dbReference>
<evidence type="ECO:0000313" key="9">
    <source>
        <dbReference type="Proteomes" id="UP000186817"/>
    </source>
</evidence>
<evidence type="ECO:0000256" key="7">
    <source>
        <dbReference type="SAM" id="SignalP"/>
    </source>
</evidence>
<organism evidence="8 9">
    <name type="scientific">Symbiodinium microadriaticum</name>
    <name type="common">Dinoflagellate</name>
    <name type="synonym">Zooxanthella microadriatica</name>
    <dbReference type="NCBI Taxonomy" id="2951"/>
    <lineage>
        <taxon>Eukaryota</taxon>
        <taxon>Sar</taxon>
        <taxon>Alveolata</taxon>
        <taxon>Dinophyceae</taxon>
        <taxon>Suessiales</taxon>
        <taxon>Symbiodiniaceae</taxon>
        <taxon>Symbiodinium</taxon>
    </lineage>
</organism>
<feature type="region of interest" description="Disordered" evidence="6">
    <location>
        <begin position="918"/>
        <end position="953"/>
    </location>
</feature>
<comment type="caution">
    <text evidence="8">The sequence shown here is derived from an EMBL/GenBank/DDBJ whole genome shotgun (WGS) entry which is preliminary data.</text>
</comment>
<keyword evidence="3" id="KW-0539">Nucleus</keyword>
<keyword evidence="9" id="KW-1185">Reference proteome</keyword>
<evidence type="ECO:0000313" key="8">
    <source>
        <dbReference type="EMBL" id="OLP91943.1"/>
    </source>
</evidence>
<dbReference type="GO" id="GO:0008278">
    <property type="term" value="C:cohesin complex"/>
    <property type="evidence" value="ECO:0007669"/>
    <property type="project" value="TreeGrafter"/>
</dbReference>
<dbReference type="EMBL" id="LSRX01000642">
    <property type="protein sequence ID" value="OLP91943.1"/>
    <property type="molecule type" value="Genomic_DNA"/>
</dbReference>
<protein>
    <submittedName>
        <fullName evidence="8">Uncharacterized protein</fullName>
    </submittedName>
</protein>